<organism evidence="1 2">
    <name type="scientific">Apiospora phragmitis</name>
    <dbReference type="NCBI Taxonomy" id="2905665"/>
    <lineage>
        <taxon>Eukaryota</taxon>
        <taxon>Fungi</taxon>
        <taxon>Dikarya</taxon>
        <taxon>Ascomycota</taxon>
        <taxon>Pezizomycotina</taxon>
        <taxon>Sordariomycetes</taxon>
        <taxon>Xylariomycetidae</taxon>
        <taxon>Amphisphaeriales</taxon>
        <taxon>Apiosporaceae</taxon>
        <taxon>Apiospora</taxon>
    </lineage>
</organism>
<accession>A0ABR1TNS3</accession>
<dbReference type="RefSeq" id="XP_066710491.1">
    <property type="nucleotide sequence ID" value="XM_066861381.1"/>
</dbReference>
<protein>
    <submittedName>
        <fullName evidence="1">Uncharacterized protein</fullName>
    </submittedName>
</protein>
<proteinExistence type="predicted"/>
<name>A0ABR1TNS3_9PEZI</name>
<dbReference type="EMBL" id="JAQQWL010000011">
    <property type="protein sequence ID" value="KAK8048242.1"/>
    <property type="molecule type" value="Genomic_DNA"/>
</dbReference>
<dbReference type="GeneID" id="92094444"/>
<evidence type="ECO:0000313" key="1">
    <source>
        <dbReference type="EMBL" id="KAK8048242.1"/>
    </source>
</evidence>
<keyword evidence="2" id="KW-1185">Reference proteome</keyword>
<sequence length="63" mass="6856">MTTKSTAAAAFGRQMRQMHMLQTPRLGLHGNPLTLLPVNDVLWYPVSALKGDEAGEEAPLVHS</sequence>
<dbReference type="Proteomes" id="UP001480595">
    <property type="component" value="Unassembled WGS sequence"/>
</dbReference>
<comment type="caution">
    <text evidence="1">The sequence shown here is derived from an EMBL/GenBank/DDBJ whole genome shotgun (WGS) entry which is preliminary data.</text>
</comment>
<evidence type="ECO:0000313" key="2">
    <source>
        <dbReference type="Proteomes" id="UP001480595"/>
    </source>
</evidence>
<gene>
    <name evidence="1" type="ORF">PG994_009972</name>
</gene>
<reference evidence="1 2" key="1">
    <citation type="submission" date="2023-01" db="EMBL/GenBank/DDBJ databases">
        <title>Analysis of 21 Apiospora genomes using comparative genomics revels a genus with tremendous synthesis potential of carbohydrate active enzymes and secondary metabolites.</title>
        <authorList>
            <person name="Sorensen T."/>
        </authorList>
    </citation>
    <scope>NUCLEOTIDE SEQUENCE [LARGE SCALE GENOMIC DNA]</scope>
    <source>
        <strain evidence="1 2">CBS 135458</strain>
    </source>
</reference>